<evidence type="ECO:0000256" key="3">
    <source>
        <dbReference type="ARBA" id="ARBA00022801"/>
    </source>
</evidence>
<evidence type="ECO:0000259" key="4">
    <source>
        <dbReference type="Pfam" id="PF05506"/>
    </source>
</evidence>
<feature type="domain" description="Bacterial phospholipase C C-terminal" evidence="4">
    <location>
        <begin position="515"/>
        <end position="620"/>
    </location>
</feature>
<evidence type="ECO:0000256" key="2">
    <source>
        <dbReference type="ARBA" id="ARBA00012018"/>
    </source>
</evidence>
<dbReference type="PROSITE" id="PS51318">
    <property type="entry name" value="TAT"/>
    <property type="match status" value="1"/>
</dbReference>
<evidence type="ECO:0000313" key="6">
    <source>
        <dbReference type="Proteomes" id="UP000253940"/>
    </source>
</evidence>
<dbReference type="InterPro" id="IPR017850">
    <property type="entry name" value="Alkaline_phosphatase_core_sf"/>
</dbReference>
<dbReference type="Gene3D" id="3.40.720.10">
    <property type="entry name" value="Alkaline Phosphatase, subunit A"/>
    <property type="match status" value="2"/>
</dbReference>
<evidence type="ECO:0000256" key="1">
    <source>
        <dbReference type="ARBA" id="ARBA00009717"/>
    </source>
</evidence>
<gene>
    <name evidence="5" type="ORF">HYN46_12795</name>
</gene>
<dbReference type="InterPro" id="IPR017767">
    <property type="entry name" value="PC-PLC"/>
</dbReference>
<dbReference type="PANTHER" id="PTHR31956">
    <property type="entry name" value="NON-SPECIFIC PHOSPHOLIPASE C4-RELATED"/>
    <property type="match status" value="1"/>
</dbReference>
<dbReference type="Proteomes" id="UP000253940">
    <property type="component" value="Chromosome"/>
</dbReference>
<name>A0A345P8M1_9GAMM</name>
<dbReference type="InterPro" id="IPR006311">
    <property type="entry name" value="TAT_signal"/>
</dbReference>
<dbReference type="RefSeq" id="WP_114899738.1">
    <property type="nucleotide sequence ID" value="NZ_CP031222.1"/>
</dbReference>
<dbReference type="Pfam" id="PF04185">
    <property type="entry name" value="Phosphoesterase"/>
    <property type="match status" value="1"/>
</dbReference>
<dbReference type="PANTHER" id="PTHR31956:SF1">
    <property type="entry name" value="NON-SPECIFIC PHOSPHOLIPASE C1"/>
    <property type="match status" value="1"/>
</dbReference>
<dbReference type="KEGG" id="mbah:HYN46_12795"/>
<dbReference type="AlphaFoldDB" id="A0A345P8M1"/>
<dbReference type="EC" id="3.1.4.3" evidence="2"/>
<feature type="domain" description="Bacterial phospholipase C C-terminal" evidence="4">
    <location>
        <begin position="630"/>
        <end position="713"/>
    </location>
</feature>
<evidence type="ECO:0000313" key="5">
    <source>
        <dbReference type="EMBL" id="AXI03630.1"/>
    </source>
</evidence>
<accession>A0A345P8M1</accession>
<comment type="similarity">
    <text evidence="1">Belongs to the bacterial phospholipase C family.</text>
</comment>
<dbReference type="GO" id="GO:0034480">
    <property type="term" value="F:phosphatidylcholine phospholipase C activity"/>
    <property type="evidence" value="ECO:0007669"/>
    <property type="project" value="UniProtKB-EC"/>
</dbReference>
<sequence length="731" mass="81413">MTNPQDINRRLFLKHSAQLATLAGAAGLLPETIQRALAIAPNVRTGTIQDVEHVVILMQENRSFDHYFGNLNGVRGFNDPRVLKRQDGKPVWYQYYNNNNYSPYHWDTKVTYAQWEASNYHDWSPYHGVWNEGRNDQWMTIQYPTAMGYFKRSDIPYYYAMADAFTLCEAYHQSMLGPTNTNRLYHMTGRSAPTGDGTGVYTTNSMGDGTIGVSGTVDWMTYPERLSAAGINWKIYQEGGYQSSSLWSLYINPFSKYTIQEKNNYDCNALAWFKNFKNAGTSSDLWQRAMVARGVDKLRTDVLNNQLPQVSWLIPPYCYSEHPWWGPSFGEYYVSKILEALTSNPEVWAKTVFIINYDEGDGFYDHVSAAVPPWKAGTGLSTVSTVGEIEQSGQLPIGLGYRVPLLAISPWSKGGKVSAEVFDHTSVLRFLEKRFGVVESNISPWRRAVCGDLTSLFDFSGQSNPTVEPALTNVAQTNSQMLDAYNKQYYYKKPDYWSYPPTGLPGQESGQRDALAVPYELYAEVAITKATKKLVLFLTNNGKALPGNPEGKSAAVFQVHATNGSTPRFYTVTSYLVTQSDGSTLGKTISDDLSALVDASGNYSFQVRGPNGFYREFVGNINAGIQSAEPAISLVYKVDGNIYLSIKNNGTLPCRVTVQTNAAYSSEAAHSYDIGVGSTIQDLWNLQSSQGWYDLSVTSTNTSTSFLRRLAGHVETGVLSKSDPLLNINQV</sequence>
<dbReference type="Pfam" id="PF05506">
    <property type="entry name" value="PLipase_C_C"/>
    <property type="match status" value="2"/>
</dbReference>
<dbReference type="EMBL" id="CP031222">
    <property type="protein sequence ID" value="AXI03630.1"/>
    <property type="molecule type" value="Genomic_DNA"/>
</dbReference>
<dbReference type="OrthoDB" id="9770871at2"/>
<organism evidence="5 6">
    <name type="scientific">Aquirhabdus parva</name>
    <dbReference type="NCBI Taxonomy" id="2283318"/>
    <lineage>
        <taxon>Bacteria</taxon>
        <taxon>Pseudomonadati</taxon>
        <taxon>Pseudomonadota</taxon>
        <taxon>Gammaproteobacteria</taxon>
        <taxon>Moraxellales</taxon>
        <taxon>Moraxellaceae</taxon>
        <taxon>Aquirhabdus</taxon>
    </lineage>
</organism>
<dbReference type="InterPro" id="IPR008475">
    <property type="entry name" value="PLipase_C_C"/>
</dbReference>
<dbReference type="CDD" id="cd16014">
    <property type="entry name" value="PLC"/>
    <property type="match status" value="1"/>
</dbReference>
<keyword evidence="6" id="KW-1185">Reference proteome</keyword>
<protein>
    <recommendedName>
        <fullName evidence="2">phospholipase C</fullName>
        <ecNumber evidence="2">3.1.4.3</ecNumber>
    </recommendedName>
</protein>
<keyword evidence="3" id="KW-0378">Hydrolase</keyword>
<dbReference type="GO" id="GO:0016042">
    <property type="term" value="P:lipid catabolic process"/>
    <property type="evidence" value="ECO:0007669"/>
    <property type="project" value="InterPro"/>
</dbReference>
<reference evidence="5 6" key="1">
    <citation type="submission" date="2018-07" db="EMBL/GenBank/DDBJ databases">
        <title>Genome sequencing of Moraxellaceae gen. HYN0046.</title>
        <authorList>
            <person name="Kim M."/>
            <person name="Yi H."/>
        </authorList>
    </citation>
    <scope>NUCLEOTIDE SEQUENCE [LARGE SCALE GENOMIC DNA]</scope>
    <source>
        <strain evidence="5 6">HYN0046</strain>
    </source>
</reference>
<proteinExistence type="inferred from homology"/>
<dbReference type="InterPro" id="IPR007312">
    <property type="entry name" value="Phosphoesterase"/>
</dbReference>
<dbReference type="NCBIfam" id="TIGR03396">
    <property type="entry name" value="PC_PLC"/>
    <property type="match status" value="1"/>
</dbReference>